<sequence length="496" mass="52885">MIPLIVPILRLFLAVTAFQALVTTAIAEPRLALVVGNESYMSVSPLDNPASDARLVAAALTSKGFEVTLLTDADQVRLNRAIAQFGRDLRANGAETTGLFYYAGHAVQSFGANYLLPVDVLLTDAADLGLVAVRADAILRQMASARNHANLVILDACRNNPFVDVPDMNDNGLAEMKAPTGTFMAYSTAPGSVAMDGVGSNSPFTSALVTEMDSPGLPVEQAFKRVRSKVLEATNGRQTPWDTSSLTVDFQFTPALQEKPEQLAADEFFESIRASGDPVQIVLFLRTYPESEHFDAARELLTQALDGEQEPEAEKTAAAAPASAPPSDADAREREMIEAAQISGRIEEYRAYLDAFPTGVFAELATMEMAALAAKGAEPQTVARQPSQVETPPVTPTAPGDVTLEALLAHGDPVLNGKSIAMLVDSSPLFPPIPGLPEGVWKNRPCASCHEWTAEALCDQAKTYLADAGTRALSKQHPFGGGFKDVLRNWAGGGCR</sequence>
<dbReference type="InterPro" id="IPR052039">
    <property type="entry name" value="Caspase-related_regulators"/>
</dbReference>
<organism evidence="3 4">
    <name type="scientific">Aliiruegeria lutimaris</name>
    <dbReference type="NCBI Taxonomy" id="571298"/>
    <lineage>
        <taxon>Bacteria</taxon>
        <taxon>Pseudomonadati</taxon>
        <taxon>Pseudomonadota</taxon>
        <taxon>Alphaproteobacteria</taxon>
        <taxon>Rhodobacterales</taxon>
        <taxon>Roseobacteraceae</taxon>
        <taxon>Aliiruegeria</taxon>
    </lineage>
</organism>
<proteinExistence type="predicted"/>
<dbReference type="InterPro" id="IPR011600">
    <property type="entry name" value="Pept_C14_caspase"/>
</dbReference>
<evidence type="ECO:0000313" key="4">
    <source>
        <dbReference type="Proteomes" id="UP000199382"/>
    </source>
</evidence>
<feature type="region of interest" description="Disordered" evidence="1">
    <location>
        <begin position="308"/>
        <end position="332"/>
    </location>
</feature>
<protein>
    <submittedName>
        <fullName evidence="3">Caspase domain-containing protein</fullName>
    </submittedName>
</protein>
<gene>
    <name evidence="3" type="ORF">SAMN04488026_101658</name>
</gene>
<dbReference type="GO" id="GO:0006508">
    <property type="term" value="P:proteolysis"/>
    <property type="evidence" value="ECO:0007669"/>
    <property type="project" value="InterPro"/>
</dbReference>
<dbReference type="GO" id="GO:0004197">
    <property type="term" value="F:cysteine-type endopeptidase activity"/>
    <property type="evidence" value="ECO:0007669"/>
    <property type="project" value="InterPro"/>
</dbReference>
<dbReference type="PANTHER" id="PTHR22576">
    <property type="entry name" value="MUCOSA ASSOCIATED LYMPHOID TISSUE LYMPHOMA TRANSLOCATION PROTEIN 1/PARACASPASE"/>
    <property type="match status" value="1"/>
</dbReference>
<evidence type="ECO:0000259" key="2">
    <source>
        <dbReference type="PROSITE" id="PS50208"/>
    </source>
</evidence>
<dbReference type="Gene3D" id="3.40.50.1460">
    <property type="match status" value="1"/>
</dbReference>
<dbReference type="OrthoDB" id="9816009at2"/>
<dbReference type="STRING" id="571298.SAMN04488026_101658"/>
<dbReference type="PROSITE" id="PS50208">
    <property type="entry name" value="CASPASE_P20"/>
    <property type="match status" value="1"/>
</dbReference>
<evidence type="ECO:0000313" key="3">
    <source>
        <dbReference type="EMBL" id="SDJ37191.1"/>
    </source>
</evidence>
<dbReference type="SUPFAM" id="SSF52129">
    <property type="entry name" value="Caspase-like"/>
    <property type="match status" value="1"/>
</dbReference>
<dbReference type="Proteomes" id="UP000199382">
    <property type="component" value="Unassembled WGS sequence"/>
</dbReference>
<dbReference type="PANTHER" id="PTHR22576:SF37">
    <property type="entry name" value="MUCOSA-ASSOCIATED LYMPHOID TISSUE LYMPHOMA TRANSLOCATION PROTEIN 1"/>
    <property type="match status" value="1"/>
</dbReference>
<dbReference type="EMBL" id="FNEK01000016">
    <property type="protein sequence ID" value="SDJ37191.1"/>
    <property type="molecule type" value="Genomic_DNA"/>
</dbReference>
<keyword evidence="4" id="KW-1185">Reference proteome</keyword>
<accession>A0A1G8T732</accession>
<dbReference type="Pfam" id="PF00656">
    <property type="entry name" value="Peptidase_C14"/>
    <property type="match status" value="1"/>
</dbReference>
<name>A0A1G8T732_9RHOB</name>
<feature type="domain" description="Caspase family p20" evidence="2">
    <location>
        <begin position="28"/>
        <end position="161"/>
    </location>
</feature>
<dbReference type="InterPro" id="IPR029030">
    <property type="entry name" value="Caspase-like_dom_sf"/>
</dbReference>
<reference evidence="3 4" key="1">
    <citation type="submission" date="2016-10" db="EMBL/GenBank/DDBJ databases">
        <authorList>
            <person name="de Groot N.N."/>
        </authorList>
    </citation>
    <scope>NUCLEOTIDE SEQUENCE [LARGE SCALE GENOMIC DNA]</scope>
    <source>
        <strain evidence="3 4">DSM 25294</strain>
    </source>
</reference>
<feature type="compositionally biased region" description="Low complexity" evidence="1">
    <location>
        <begin position="317"/>
        <end position="328"/>
    </location>
</feature>
<dbReference type="InterPro" id="IPR001309">
    <property type="entry name" value="Pept_C14_p20"/>
</dbReference>
<evidence type="ECO:0000256" key="1">
    <source>
        <dbReference type="SAM" id="MobiDB-lite"/>
    </source>
</evidence>
<dbReference type="AlphaFoldDB" id="A0A1G8T732"/>
<dbReference type="RefSeq" id="WP_093154558.1">
    <property type="nucleotide sequence ID" value="NZ_FNEK01000016.1"/>
</dbReference>